<proteinExistence type="inferred from homology"/>
<comment type="similarity">
    <text evidence="1 7">Belongs to the endoribonuclease YbeY family.</text>
</comment>
<keyword evidence="7" id="KW-0963">Cytoplasm</keyword>
<comment type="caution">
    <text evidence="8">The sequence shown here is derived from an EMBL/GenBank/DDBJ whole genome shotgun (WGS) entry which is preliminary data.</text>
</comment>
<dbReference type="Proteomes" id="UP001139365">
    <property type="component" value="Unassembled WGS sequence"/>
</dbReference>
<dbReference type="GO" id="GO:0005737">
    <property type="term" value="C:cytoplasm"/>
    <property type="evidence" value="ECO:0007669"/>
    <property type="project" value="UniProtKB-SubCell"/>
</dbReference>
<dbReference type="Pfam" id="PF02130">
    <property type="entry name" value="YbeY"/>
    <property type="match status" value="1"/>
</dbReference>
<dbReference type="InterPro" id="IPR020549">
    <property type="entry name" value="YbeY_CS"/>
</dbReference>
<name>A0AAE3FKE8_9BACT</name>
<dbReference type="InterPro" id="IPR023091">
    <property type="entry name" value="MetalPrtase_cat_dom_sf_prd"/>
</dbReference>
<evidence type="ECO:0000256" key="3">
    <source>
        <dbReference type="ARBA" id="ARBA00022723"/>
    </source>
</evidence>
<feature type="binding site" evidence="7">
    <location>
        <position position="109"/>
    </location>
    <ligand>
        <name>Zn(2+)</name>
        <dbReference type="ChEBI" id="CHEBI:29105"/>
        <note>catalytic</note>
    </ligand>
</feature>
<dbReference type="HAMAP" id="MF_00009">
    <property type="entry name" value="Endoribonucl_YbeY"/>
    <property type="match status" value="1"/>
</dbReference>
<dbReference type="PROSITE" id="PS01306">
    <property type="entry name" value="UPF0054"/>
    <property type="match status" value="1"/>
</dbReference>
<accession>A0AAE3FKE8</accession>
<dbReference type="GO" id="GO:0008270">
    <property type="term" value="F:zinc ion binding"/>
    <property type="evidence" value="ECO:0007669"/>
    <property type="project" value="UniProtKB-UniRule"/>
</dbReference>
<dbReference type="NCBIfam" id="TIGR00043">
    <property type="entry name" value="rRNA maturation RNase YbeY"/>
    <property type="match status" value="1"/>
</dbReference>
<evidence type="ECO:0000313" key="8">
    <source>
        <dbReference type="EMBL" id="MCI5756173.1"/>
    </source>
</evidence>
<reference evidence="8 9" key="1">
    <citation type="submission" date="2022-03" db="EMBL/GenBank/DDBJ databases">
        <title>Metagenome-assembled genomes from swine fecal metagenomes.</title>
        <authorList>
            <person name="Holman D.B."/>
            <person name="Kommadath A."/>
        </authorList>
    </citation>
    <scope>NUCLEOTIDE SEQUENCE [LARGE SCALE GENOMIC DNA]</scope>
    <source>
        <strain evidence="8">SUG147</strain>
    </source>
</reference>
<evidence type="ECO:0000256" key="1">
    <source>
        <dbReference type="ARBA" id="ARBA00010875"/>
    </source>
</evidence>
<evidence type="ECO:0000256" key="4">
    <source>
        <dbReference type="ARBA" id="ARBA00022759"/>
    </source>
</evidence>
<dbReference type="GO" id="GO:0006364">
    <property type="term" value="P:rRNA processing"/>
    <property type="evidence" value="ECO:0007669"/>
    <property type="project" value="UniProtKB-UniRule"/>
</dbReference>
<keyword evidence="2 7" id="KW-0540">Nuclease</keyword>
<dbReference type="AlphaFoldDB" id="A0AAE3FKE8"/>
<evidence type="ECO:0000313" key="9">
    <source>
        <dbReference type="Proteomes" id="UP001139365"/>
    </source>
</evidence>
<evidence type="ECO:0000256" key="7">
    <source>
        <dbReference type="HAMAP-Rule" id="MF_00009"/>
    </source>
</evidence>
<keyword evidence="3 7" id="KW-0479">Metal-binding</keyword>
<gene>
    <name evidence="7 8" type="primary">ybeY</name>
    <name evidence="8" type="ORF">MR241_07765</name>
</gene>
<dbReference type="GO" id="GO:0004222">
    <property type="term" value="F:metalloendopeptidase activity"/>
    <property type="evidence" value="ECO:0007669"/>
    <property type="project" value="InterPro"/>
</dbReference>
<sequence>MTPDLRRLVKRAVLAVLDFEDFGRRAEVSVTFTDNEGIHALNREYRNVDRPTDVLSFPLSDGEDYDTDGDAVLLGDIVISLERAQTQAEEYGHSFEREVAFLTVHSMLHLLGYDHETSPEDERDMFARQDEILISAGMTR</sequence>
<feature type="binding site" evidence="7">
    <location>
        <position position="105"/>
    </location>
    <ligand>
        <name>Zn(2+)</name>
        <dbReference type="ChEBI" id="CHEBI:29105"/>
        <note>catalytic</note>
    </ligand>
</feature>
<dbReference type="EC" id="3.1.-.-" evidence="7"/>
<comment type="function">
    <text evidence="7">Single strand-specific metallo-endoribonuclease involved in late-stage 70S ribosome quality control and in maturation of the 3' terminus of the 16S rRNA.</text>
</comment>
<feature type="binding site" evidence="7">
    <location>
        <position position="115"/>
    </location>
    <ligand>
        <name>Zn(2+)</name>
        <dbReference type="ChEBI" id="CHEBI:29105"/>
        <note>catalytic</note>
    </ligand>
</feature>
<dbReference type="PANTHER" id="PTHR46986">
    <property type="entry name" value="ENDORIBONUCLEASE YBEY, CHLOROPLASTIC"/>
    <property type="match status" value="1"/>
</dbReference>
<evidence type="ECO:0000256" key="5">
    <source>
        <dbReference type="ARBA" id="ARBA00022801"/>
    </source>
</evidence>
<evidence type="ECO:0000256" key="2">
    <source>
        <dbReference type="ARBA" id="ARBA00022722"/>
    </source>
</evidence>
<organism evidence="8 9">
    <name type="scientific">Candidatus Colimorpha enterica</name>
    <dbReference type="NCBI Taxonomy" id="3083063"/>
    <lineage>
        <taxon>Bacteria</taxon>
        <taxon>Pseudomonadati</taxon>
        <taxon>Bacteroidota</taxon>
        <taxon>Bacteroidia</taxon>
        <taxon>Bacteroidales</taxon>
        <taxon>Candidatus Colimorpha</taxon>
    </lineage>
</organism>
<dbReference type="InterPro" id="IPR002036">
    <property type="entry name" value="YbeY"/>
</dbReference>
<evidence type="ECO:0000256" key="6">
    <source>
        <dbReference type="ARBA" id="ARBA00022833"/>
    </source>
</evidence>
<keyword evidence="5 7" id="KW-0378">Hydrolase</keyword>
<dbReference type="GO" id="GO:0004521">
    <property type="term" value="F:RNA endonuclease activity"/>
    <property type="evidence" value="ECO:0007669"/>
    <property type="project" value="UniProtKB-UniRule"/>
</dbReference>
<dbReference type="PANTHER" id="PTHR46986:SF1">
    <property type="entry name" value="ENDORIBONUCLEASE YBEY, CHLOROPLASTIC"/>
    <property type="match status" value="1"/>
</dbReference>
<dbReference type="EMBL" id="JALEMU010000126">
    <property type="protein sequence ID" value="MCI5756173.1"/>
    <property type="molecule type" value="Genomic_DNA"/>
</dbReference>
<keyword evidence="6 7" id="KW-0862">Zinc</keyword>
<protein>
    <recommendedName>
        <fullName evidence="7">Endoribonuclease YbeY</fullName>
        <ecNumber evidence="7">3.1.-.-</ecNumber>
    </recommendedName>
</protein>
<dbReference type="Gene3D" id="3.40.390.30">
    <property type="entry name" value="Metalloproteases ('zincins'), catalytic domain"/>
    <property type="match status" value="1"/>
</dbReference>
<keyword evidence="7" id="KW-0698">rRNA processing</keyword>
<keyword evidence="4 7" id="KW-0255">Endonuclease</keyword>
<comment type="cofactor">
    <cofactor evidence="7">
        <name>Zn(2+)</name>
        <dbReference type="ChEBI" id="CHEBI:29105"/>
    </cofactor>
    <text evidence="7">Binds 1 zinc ion.</text>
</comment>
<comment type="subcellular location">
    <subcellularLocation>
        <location evidence="7">Cytoplasm</location>
    </subcellularLocation>
</comment>
<keyword evidence="7" id="KW-0690">Ribosome biogenesis</keyword>
<dbReference type="SUPFAM" id="SSF55486">
    <property type="entry name" value="Metalloproteases ('zincins'), catalytic domain"/>
    <property type="match status" value="1"/>
</dbReference>